<reference evidence="4 5" key="1">
    <citation type="submission" date="2016-04" db="EMBL/GenBank/DDBJ databases">
        <title>Chloroflexus islandicus sp. nov., a thermophilic filamentous anoxygenic phototrophic bacterium from geyser Strokkur (Iceland).</title>
        <authorList>
            <person name="Gaisin V.A."/>
            <person name="Kalashnikov A.M."/>
            <person name="Sukhacheva M.V."/>
            <person name="Grouzdev D.S."/>
            <person name="Ivanov T.M."/>
            <person name="Kuznetsov B."/>
            <person name="Gorlenko V.M."/>
        </authorList>
    </citation>
    <scope>NUCLEOTIDE SEQUENCE [LARGE SCALE GENOMIC DNA]</scope>
    <source>
        <strain evidence="5">isl-2</strain>
    </source>
</reference>
<evidence type="ECO:0000259" key="3">
    <source>
        <dbReference type="Pfam" id="PF19278"/>
    </source>
</evidence>
<evidence type="ECO:0000259" key="2">
    <source>
        <dbReference type="Pfam" id="PF05378"/>
    </source>
</evidence>
<dbReference type="Proteomes" id="UP000078287">
    <property type="component" value="Unassembled WGS sequence"/>
</dbReference>
<feature type="domain" description="Acetophenone carboxylase-like C-terminal" evidence="3">
    <location>
        <begin position="506"/>
        <end position="670"/>
    </location>
</feature>
<dbReference type="InterPro" id="IPR045079">
    <property type="entry name" value="Oxoprolinase-like"/>
</dbReference>
<dbReference type="GO" id="GO:0005829">
    <property type="term" value="C:cytosol"/>
    <property type="evidence" value="ECO:0007669"/>
    <property type="project" value="TreeGrafter"/>
</dbReference>
<accession>A0A178ME59</accession>
<dbReference type="InterPro" id="IPR043129">
    <property type="entry name" value="ATPase_NBD"/>
</dbReference>
<dbReference type="AlphaFoldDB" id="A0A178ME59"/>
<dbReference type="STRING" id="1707952.A6A03_10630"/>
<protein>
    <submittedName>
        <fullName evidence="4">5-oxoprolinase</fullName>
    </submittedName>
</protein>
<dbReference type="InterPro" id="IPR002821">
    <property type="entry name" value="Hydantoinase_A"/>
</dbReference>
<keyword evidence="5" id="KW-1185">Reference proteome</keyword>
<evidence type="ECO:0000313" key="4">
    <source>
        <dbReference type="EMBL" id="OAN47072.1"/>
    </source>
</evidence>
<sequence length="681" mass="73911">MSYRIGVDVGGTFTDLMLFDEESGRYWRHKTPSTPHDPSEAVLAGIAAICRQAGIAPSQVAQIMHGTTVATNVILEGKGARVGLITTEGFKQILHLARSQTPGPLAGWMIMIKPEPPATLADTREVSERMSARGEVVRPLDETQAEAVMRELVDSGIESLTISLINSYANPDHERRLKTIAQRIAPHLPVTISYDVLPEFREYERTLTATMNAYVKPKVKTYVHNLDQHLRQQGVQAKLNILRSDAGLMTAETTEENPVYTLLSGPSGGVAGALHIAIRAGYPNILTFDMGGTSTDVSLCMGEPNIARETVLGYFPVKVPSVDVRSVGAGGGSIAHVPTLTRALRVGPQSAGAVPGPACYGKGGTEPTVTDANLVCGYLPPSILGGAMQLDVAAAKAAVQKIADATGLSLMDAAEGILRIVNENMFGALRLVSVQRGFDPRQFALMAFGGAGPLHGNALAELLGCYPVIVPPAPGLLCALGDLSADYRDEFARTYIRTVDRVEQEEMVGMLRELGREARTMLAAEAIPPARQEIRYFVDMRYYRQGYEMPIAVSEAEFEQDLIPLLVQRFNDLHDRTYGFMLDSNVEIVNLRAVGIGRVTKVELPEAEPGDADASSAYTGDHQIYRHGEWITAKLYDRNKLRPGMQVEGPAIITEVDSTTVVLPHHTATVDRYFNLLINRS</sequence>
<dbReference type="Pfam" id="PF05378">
    <property type="entry name" value="Hydant_A_N"/>
    <property type="match status" value="1"/>
</dbReference>
<comment type="caution">
    <text evidence="4">The sequence shown here is derived from an EMBL/GenBank/DDBJ whole genome shotgun (WGS) entry which is preliminary data.</text>
</comment>
<feature type="domain" description="Hydantoinase/oxoprolinase N-terminal" evidence="2">
    <location>
        <begin position="4"/>
        <end position="184"/>
    </location>
</feature>
<dbReference type="InterPro" id="IPR049517">
    <property type="entry name" value="ACX-like_C"/>
</dbReference>
<dbReference type="GO" id="GO:0006749">
    <property type="term" value="P:glutathione metabolic process"/>
    <property type="evidence" value="ECO:0007669"/>
    <property type="project" value="TreeGrafter"/>
</dbReference>
<dbReference type="Gene3D" id="3.30.420.40">
    <property type="match status" value="1"/>
</dbReference>
<proteinExistence type="predicted"/>
<evidence type="ECO:0000259" key="1">
    <source>
        <dbReference type="Pfam" id="PF01968"/>
    </source>
</evidence>
<dbReference type="InterPro" id="IPR008040">
    <property type="entry name" value="Hydant_A_N"/>
</dbReference>
<dbReference type="SUPFAM" id="SSF53067">
    <property type="entry name" value="Actin-like ATPase domain"/>
    <property type="match status" value="2"/>
</dbReference>
<dbReference type="GO" id="GO:0017168">
    <property type="term" value="F:5-oxoprolinase (ATP-hydrolyzing) activity"/>
    <property type="evidence" value="ECO:0007669"/>
    <property type="project" value="TreeGrafter"/>
</dbReference>
<feature type="domain" description="Hydantoinase A/oxoprolinase" evidence="1">
    <location>
        <begin position="205"/>
        <end position="490"/>
    </location>
</feature>
<dbReference type="PANTHER" id="PTHR11365">
    <property type="entry name" value="5-OXOPROLINASE RELATED"/>
    <property type="match status" value="1"/>
</dbReference>
<dbReference type="OrthoDB" id="9768323at2"/>
<dbReference type="Pfam" id="PF01968">
    <property type="entry name" value="Hydantoinase_A"/>
    <property type="match status" value="1"/>
</dbReference>
<evidence type="ECO:0000313" key="5">
    <source>
        <dbReference type="Proteomes" id="UP000078287"/>
    </source>
</evidence>
<dbReference type="PANTHER" id="PTHR11365:SF23">
    <property type="entry name" value="HYPOTHETICAL 5-OXOPROLINASE (EUROFUNG)-RELATED"/>
    <property type="match status" value="1"/>
</dbReference>
<dbReference type="RefSeq" id="WP_066784709.1">
    <property type="nucleotide sequence ID" value="NZ_LWQS01000039.1"/>
</dbReference>
<dbReference type="EMBL" id="LWQS01000039">
    <property type="protein sequence ID" value="OAN47072.1"/>
    <property type="molecule type" value="Genomic_DNA"/>
</dbReference>
<organism evidence="4 5">
    <name type="scientific">Chloroflexus islandicus</name>
    <dbReference type="NCBI Taxonomy" id="1707952"/>
    <lineage>
        <taxon>Bacteria</taxon>
        <taxon>Bacillati</taxon>
        <taxon>Chloroflexota</taxon>
        <taxon>Chloroflexia</taxon>
        <taxon>Chloroflexales</taxon>
        <taxon>Chloroflexineae</taxon>
        <taxon>Chloroflexaceae</taxon>
        <taxon>Chloroflexus</taxon>
    </lineage>
</organism>
<name>A0A178ME59_9CHLR</name>
<dbReference type="Pfam" id="PF19278">
    <property type="entry name" value="Hydant_A_C"/>
    <property type="match status" value="1"/>
</dbReference>
<gene>
    <name evidence="4" type="ORF">A6A03_10630</name>
</gene>
<dbReference type="FunFam" id="3.30.420.40:FF:000497">
    <property type="entry name" value="Hydantoinase/oxoprolinase family protein"/>
    <property type="match status" value="1"/>
</dbReference>